<keyword evidence="2" id="KW-1185">Reference proteome</keyword>
<evidence type="ECO:0008006" key="3">
    <source>
        <dbReference type="Google" id="ProtNLM"/>
    </source>
</evidence>
<evidence type="ECO:0000313" key="2">
    <source>
        <dbReference type="Proteomes" id="UP001422074"/>
    </source>
</evidence>
<sequence>MADTAPLLAASLADLPERGFVAGSGVVRSITYVPVTDSPQVSALVSDDDAEHRAGASVSLVWLGRRRVSGLGAGTRLRFTGMVARQHGVPTIFNPRYEILAKED</sequence>
<name>A0ABU9X4A0_9MICC</name>
<evidence type="ECO:0000313" key="1">
    <source>
        <dbReference type="EMBL" id="MEN2745669.1"/>
    </source>
</evidence>
<proteinExistence type="predicted"/>
<protein>
    <recommendedName>
        <fullName evidence="3">DNA-binding protein</fullName>
    </recommendedName>
</protein>
<dbReference type="Proteomes" id="UP001422074">
    <property type="component" value="Unassembled WGS sequence"/>
</dbReference>
<dbReference type="EMBL" id="JBDFRB010000016">
    <property type="protein sequence ID" value="MEN2745669.1"/>
    <property type="molecule type" value="Genomic_DNA"/>
</dbReference>
<organism evidence="1 2">
    <name type="scientific">Sinomonas halotolerans</name>
    <dbReference type="NCBI Taxonomy" id="1644133"/>
    <lineage>
        <taxon>Bacteria</taxon>
        <taxon>Bacillati</taxon>
        <taxon>Actinomycetota</taxon>
        <taxon>Actinomycetes</taxon>
        <taxon>Micrococcales</taxon>
        <taxon>Micrococcaceae</taxon>
        <taxon>Sinomonas</taxon>
    </lineage>
</organism>
<dbReference type="RefSeq" id="WP_345886163.1">
    <property type="nucleotide sequence ID" value="NZ_JBDFRB010000016.1"/>
</dbReference>
<gene>
    <name evidence="1" type="ORF">ABCQ75_14165</name>
</gene>
<comment type="caution">
    <text evidence="1">The sequence shown here is derived from an EMBL/GenBank/DDBJ whole genome shotgun (WGS) entry which is preliminary data.</text>
</comment>
<reference evidence="1 2" key="1">
    <citation type="submission" date="2024-05" db="EMBL/GenBank/DDBJ databases">
        <title>Sinomonas sp. nov., isolated from a waste landfill.</title>
        <authorList>
            <person name="Zhao Y."/>
        </authorList>
    </citation>
    <scope>NUCLEOTIDE SEQUENCE [LARGE SCALE GENOMIC DNA]</scope>
    <source>
        <strain evidence="1 2">CCTCC AB2014300</strain>
    </source>
</reference>
<accession>A0ABU9X4A0</accession>